<keyword evidence="1" id="KW-0812">Transmembrane</keyword>
<keyword evidence="1" id="KW-1133">Transmembrane helix</keyword>
<feature type="transmembrane region" description="Helical" evidence="1">
    <location>
        <begin position="6"/>
        <end position="31"/>
    </location>
</feature>
<keyword evidence="1" id="KW-0472">Membrane</keyword>
<evidence type="ECO:0000313" key="2">
    <source>
        <dbReference type="EMBL" id="CDS87933.1"/>
    </source>
</evidence>
<gene>
    <name evidence="2" type="ORF">BN1097_630314</name>
</gene>
<protein>
    <submittedName>
        <fullName evidence="2">Uncharacterized protein</fullName>
    </submittedName>
</protein>
<proteinExistence type="predicted"/>
<organism evidence="2">
    <name type="scientific">Clostridioides difficile</name>
    <name type="common">Peptoclostridium difficile</name>
    <dbReference type="NCBI Taxonomy" id="1496"/>
    <lineage>
        <taxon>Bacteria</taxon>
        <taxon>Bacillati</taxon>
        <taxon>Bacillota</taxon>
        <taxon>Clostridia</taxon>
        <taxon>Peptostreptococcales</taxon>
        <taxon>Peptostreptococcaceae</taxon>
        <taxon>Clostridioides</taxon>
    </lineage>
</organism>
<sequence>MKAGTILIVMYSIIHVTILLIPAFYLFSLFIENKLYLYFL</sequence>
<name>A0A069AB62_CLODI</name>
<accession>A0A069AB62</accession>
<dbReference type="AlphaFoldDB" id="A0A069AB62"/>
<dbReference type="EMBL" id="LK932402">
    <property type="protein sequence ID" value="CDS87933.1"/>
    <property type="molecule type" value="Genomic_DNA"/>
</dbReference>
<reference evidence="2" key="1">
    <citation type="submission" date="2014-07" db="EMBL/GenBank/DDBJ databases">
        <authorList>
            <person name="Monot Marc"/>
        </authorList>
    </citation>
    <scope>NUCLEOTIDE SEQUENCE</scope>
    <source>
        <strain evidence="2">7032994</strain>
    </source>
</reference>
<evidence type="ECO:0000256" key="1">
    <source>
        <dbReference type="SAM" id="Phobius"/>
    </source>
</evidence>